<evidence type="ECO:0000256" key="17">
    <source>
        <dbReference type="RuleBase" id="RU000370"/>
    </source>
</evidence>
<feature type="transmembrane region" description="Helical" evidence="18">
    <location>
        <begin position="619"/>
        <end position="637"/>
    </location>
</feature>
<dbReference type="PRINTS" id="PR01165">
    <property type="entry name" value="CYCOXIDASEI"/>
</dbReference>
<dbReference type="PROSITE" id="PS00077">
    <property type="entry name" value="COX1_CUB"/>
    <property type="match status" value="1"/>
</dbReference>
<feature type="transmembrane region" description="Helical" evidence="18">
    <location>
        <begin position="303"/>
        <end position="325"/>
    </location>
</feature>
<dbReference type="EC" id="7.1.1.9" evidence="18"/>
<evidence type="ECO:0000259" key="20">
    <source>
        <dbReference type="PROSITE" id="PS50855"/>
    </source>
</evidence>
<evidence type="ECO:0000256" key="1">
    <source>
        <dbReference type="ARBA" id="ARBA00004651"/>
    </source>
</evidence>
<feature type="transmembrane region" description="Helical" evidence="18">
    <location>
        <begin position="487"/>
        <end position="508"/>
    </location>
</feature>
<accession>A0ABS1JHY2</accession>
<evidence type="ECO:0000256" key="2">
    <source>
        <dbReference type="ARBA" id="ARBA00004673"/>
    </source>
</evidence>
<dbReference type="EMBL" id="JAEQND010000001">
    <property type="protein sequence ID" value="MBL0423802.1"/>
    <property type="molecule type" value="Genomic_DNA"/>
</dbReference>
<dbReference type="CDD" id="cd01662">
    <property type="entry name" value="Ubiquinol_Oxidase_I"/>
    <property type="match status" value="1"/>
</dbReference>
<comment type="subcellular location">
    <subcellularLocation>
        <location evidence="1 18">Cell membrane</location>
        <topology evidence="1 18">Multi-pass membrane protein</topology>
    </subcellularLocation>
</comment>
<dbReference type="PROSITE" id="PS50855">
    <property type="entry name" value="COX1"/>
    <property type="match status" value="1"/>
</dbReference>
<keyword evidence="12 18" id="KW-1133">Transmembrane helix</keyword>
<proteinExistence type="inferred from homology"/>
<evidence type="ECO:0000256" key="10">
    <source>
        <dbReference type="ARBA" id="ARBA00022967"/>
    </source>
</evidence>
<evidence type="ECO:0000256" key="5">
    <source>
        <dbReference type="ARBA" id="ARBA00022475"/>
    </source>
</evidence>
<feature type="transmembrane region" description="Helical" evidence="18">
    <location>
        <begin position="220"/>
        <end position="247"/>
    </location>
</feature>
<evidence type="ECO:0000256" key="7">
    <source>
        <dbReference type="ARBA" id="ARBA00022660"/>
    </source>
</evidence>
<comment type="catalytic activity">
    <reaction evidence="16 18">
        <text>4 Fe(II)-[cytochrome c] + O2 + 8 H(+)(in) = 4 Fe(III)-[cytochrome c] + 2 H2O + 4 H(+)(out)</text>
        <dbReference type="Rhea" id="RHEA:11436"/>
        <dbReference type="Rhea" id="RHEA-COMP:10350"/>
        <dbReference type="Rhea" id="RHEA-COMP:14399"/>
        <dbReference type="ChEBI" id="CHEBI:15377"/>
        <dbReference type="ChEBI" id="CHEBI:15378"/>
        <dbReference type="ChEBI" id="CHEBI:15379"/>
        <dbReference type="ChEBI" id="CHEBI:29033"/>
        <dbReference type="ChEBI" id="CHEBI:29034"/>
        <dbReference type="EC" id="7.1.1.9"/>
    </reaction>
</comment>
<dbReference type="InterPro" id="IPR014241">
    <property type="entry name" value="Cyt_c_oxidase_su1_bac"/>
</dbReference>
<feature type="transmembrane region" description="Helical" evidence="18">
    <location>
        <begin position="57"/>
        <end position="75"/>
    </location>
</feature>
<feature type="region of interest" description="Disordered" evidence="19">
    <location>
        <begin position="1"/>
        <end position="20"/>
    </location>
</feature>
<evidence type="ECO:0000256" key="4">
    <source>
        <dbReference type="ARBA" id="ARBA00022448"/>
    </source>
</evidence>
<keyword evidence="10" id="KW-1278">Translocase</keyword>
<gene>
    <name evidence="21" type="primary">ctaD</name>
    <name evidence="21" type="ORF">JI746_01685</name>
</gene>
<dbReference type="SUPFAM" id="SSF81442">
    <property type="entry name" value="Cytochrome c oxidase subunit I-like"/>
    <property type="match status" value="1"/>
</dbReference>
<feature type="transmembrane region" description="Helical" evidence="18">
    <location>
        <begin position="340"/>
        <end position="362"/>
    </location>
</feature>
<evidence type="ECO:0000256" key="19">
    <source>
        <dbReference type="SAM" id="MobiDB-lite"/>
    </source>
</evidence>
<feature type="transmembrane region" description="Helical" evidence="18">
    <location>
        <begin position="95"/>
        <end position="124"/>
    </location>
</feature>
<evidence type="ECO:0000256" key="9">
    <source>
        <dbReference type="ARBA" id="ARBA00022723"/>
    </source>
</evidence>
<reference evidence="21 22" key="1">
    <citation type="journal article" date="2017" name="Int. J. Syst. Evol. Microbiol.">
        <title>Ramlibacter alkalitolerans sp. nov., alkali-tolerant bacterium isolated from soil of ginseng.</title>
        <authorList>
            <person name="Lee D.H."/>
            <person name="Cha C.J."/>
        </authorList>
    </citation>
    <scope>NUCLEOTIDE SEQUENCE [LARGE SCALE GENOMIC DNA]</scope>
    <source>
        <strain evidence="21 22">KACC 19305</strain>
    </source>
</reference>
<evidence type="ECO:0000256" key="11">
    <source>
        <dbReference type="ARBA" id="ARBA00022982"/>
    </source>
</evidence>
<dbReference type="InterPro" id="IPR023615">
    <property type="entry name" value="Cyt_c_Oxase_su1_BS"/>
</dbReference>
<comment type="pathway">
    <text evidence="2 18">Energy metabolism; oxidative phosphorylation.</text>
</comment>
<organism evidence="21 22">
    <name type="scientific">Ramlibacter alkalitolerans</name>
    <dbReference type="NCBI Taxonomy" id="2039631"/>
    <lineage>
        <taxon>Bacteria</taxon>
        <taxon>Pseudomonadati</taxon>
        <taxon>Pseudomonadota</taxon>
        <taxon>Betaproteobacteria</taxon>
        <taxon>Burkholderiales</taxon>
        <taxon>Comamonadaceae</taxon>
        <taxon>Ramlibacter</taxon>
    </lineage>
</organism>
<keyword evidence="6 17" id="KW-0349">Heme</keyword>
<evidence type="ECO:0000256" key="8">
    <source>
        <dbReference type="ARBA" id="ARBA00022692"/>
    </source>
</evidence>
<comment type="similarity">
    <text evidence="3 17">Belongs to the heme-copper respiratory oxidase family.</text>
</comment>
<evidence type="ECO:0000256" key="15">
    <source>
        <dbReference type="ARBA" id="ARBA00023136"/>
    </source>
</evidence>
<dbReference type="RefSeq" id="WP_201687037.1">
    <property type="nucleotide sequence ID" value="NZ_JAEQND010000001.1"/>
</dbReference>
<evidence type="ECO:0000313" key="22">
    <source>
        <dbReference type="Proteomes" id="UP000622707"/>
    </source>
</evidence>
<keyword evidence="4 17" id="KW-0813">Transport</keyword>
<protein>
    <recommendedName>
        <fullName evidence="18">Cytochrome c oxidase subunit 1</fullName>
        <ecNumber evidence="18">7.1.1.9</ecNumber>
    </recommendedName>
</protein>
<evidence type="ECO:0000256" key="18">
    <source>
        <dbReference type="RuleBase" id="RU363061"/>
    </source>
</evidence>
<feature type="transmembrane region" description="Helical" evidence="18">
    <location>
        <begin position="596"/>
        <end position="613"/>
    </location>
</feature>
<evidence type="ECO:0000256" key="3">
    <source>
        <dbReference type="ARBA" id="ARBA00009578"/>
    </source>
</evidence>
<evidence type="ECO:0000256" key="6">
    <source>
        <dbReference type="ARBA" id="ARBA00022617"/>
    </source>
</evidence>
<keyword evidence="7 17" id="KW-0679">Respiratory chain</keyword>
<evidence type="ECO:0000256" key="12">
    <source>
        <dbReference type="ARBA" id="ARBA00022989"/>
    </source>
</evidence>
<keyword evidence="8 17" id="KW-0812">Transmembrane</keyword>
<evidence type="ECO:0000256" key="14">
    <source>
        <dbReference type="ARBA" id="ARBA00023008"/>
    </source>
</evidence>
<feature type="transmembrane region" description="Helical" evidence="18">
    <location>
        <begin position="415"/>
        <end position="433"/>
    </location>
</feature>
<dbReference type="Gene3D" id="1.20.210.10">
    <property type="entry name" value="Cytochrome c oxidase-like, subunit I domain"/>
    <property type="match status" value="1"/>
</dbReference>
<dbReference type="PANTHER" id="PTHR10422:SF35">
    <property type="entry name" value="CYTOCHROME BO(3) UBIQUINOL OXIDASE SUBUNIT 1"/>
    <property type="match status" value="1"/>
</dbReference>
<feature type="transmembrane region" description="Helical" evidence="18">
    <location>
        <begin position="445"/>
        <end position="467"/>
    </location>
</feature>
<dbReference type="Proteomes" id="UP000622707">
    <property type="component" value="Unassembled WGS sequence"/>
</dbReference>
<feature type="transmembrane region" description="Helical" evidence="18">
    <location>
        <begin position="267"/>
        <end position="291"/>
    </location>
</feature>
<comment type="caution">
    <text evidence="21">The sequence shown here is derived from an EMBL/GenBank/DDBJ whole genome shotgun (WGS) entry which is preliminary data.</text>
</comment>
<keyword evidence="14 18" id="KW-0186">Copper</keyword>
<keyword evidence="11 17" id="KW-0249">Electron transport</keyword>
<feature type="transmembrane region" description="Helical" evidence="18">
    <location>
        <begin position="374"/>
        <end position="395"/>
    </location>
</feature>
<dbReference type="InterPro" id="IPR000883">
    <property type="entry name" value="Cyt_C_Oxase_1"/>
</dbReference>
<dbReference type="PANTHER" id="PTHR10422">
    <property type="entry name" value="CYTOCHROME C OXIDASE SUBUNIT 1"/>
    <property type="match status" value="1"/>
</dbReference>
<feature type="domain" description="Cytochrome oxidase subunit I profile" evidence="20">
    <location>
        <begin position="44"/>
        <end position="550"/>
    </location>
</feature>
<dbReference type="Pfam" id="PF00115">
    <property type="entry name" value="COX1"/>
    <property type="match status" value="1"/>
</dbReference>
<evidence type="ECO:0000313" key="21">
    <source>
        <dbReference type="EMBL" id="MBL0423802.1"/>
    </source>
</evidence>
<comment type="function">
    <text evidence="18">Cytochrome c oxidase is the component of the respiratory chain that catalyzes the reduction of oxygen to water. Subunits 1-3 form the functional core of the enzyme complex. CO I is the catalytic subunit of the enzyme. Electrons originating in cytochrome c are transferred via the copper A center of subunit 2 and heme A of subunit 1 to the bimetallic center formed by heme A3 and copper B.</text>
</comment>
<evidence type="ECO:0000256" key="16">
    <source>
        <dbReference type="ARBA" id="ARBA00047816"/>
    </source>
</evidence>
<keyword evidence="9 18" id="KW-0479">Metal-binding</keyword>
<evidence type="ECO:0000256" key="13">
    <source>
        <dbReference type="ARBA" id="ARBA00023004"/>
    </source>
</evidence>
<name>A0ABS1JHY2_9BURK</name>
<keyword evidence="22" id="KW-1185">Reference proteome</keyword>
<keyword evidence="5 18" id="KW-1003">Cell membrane</keyword>
<keyword evidence="13 18" id="KW-0408">Iron</keyword>
<feature type="transmembrane region" description="Helical" evidence="18">
    <location>
        <begin position="182"/>
        <end position="208"/>
    </location>
</feature>
<dbReference type="NCBIfam" id="TIGR02891">
    <property type="entry name" value="CtaD_CoxA"/>
    <property type="match status" value="1"/>
</dbReference>
<dbReference type="InterPro" id="IPR036927">
    <property type="entry name" value="Cyt_c_oxase-like_su1_sf"/>
</dbReference>
<sequence length="661" mass="73201">MRNGPLGEKPHPYKGQTKDGLAGGEVVARLLDETWKDPPGFFGWFCAVNHKVIGKRFLVTCLVFFALGGLLAATMRMQLSRPGNTLVGPDLYNQIFTMHGSTMMFLFAVPVMQAVAIYLVPLMIGARAIAFPRMTAYSYWIFLFGGVMLYAAFFVNSGPDAGWFSYVPLAGPAYGAGKRNDFWAQMITFTEVSALLDAIIIISTVFKMRAPGMTLNRMPLYVWAMLVVAFMILFAMPAVALASTLLILDRLVATHFYNPGEGGDVLLWQHLFWFFGHPEVYLIFIPGLGFMSAMIPTFARRPMFGYTAMVLSIIATGFLSFGLWVHHMFATNVPELGKTFFTAASMLIAIPTAVQIYCWIATLWTGRLNFKVPLYYVLSFFVILVIGGMTGLMLASVSLDSQVHDSYFVVAHLHYVLLGGAVFPLFGALYYWYPKFTGRLMSERLGRWSFWLMFVGFNVAFFPMHLLGMNGMPRRVYTYPAEMGWGTLNLVSTLGAVTLALGIFLTLVNAVRSARHGVLAGADPWGGGTLEWATESPPRVCNFPATPVVYGRDPVWQGVPEGQPDHVSGLAADVREVLCTTVADARPDSRMMYPESSASPFLAAVATTVLFIGSIFSPWAVVWGVIPVTITLVWWFWPNRREAEEELALEKLDPALVAEKA</sequence>
<feature type="transmembrane region" description="Helical" evidence="18">
    <location>
        <begin position="136"/>
        <end position="155"/>
    </location>
</feature>
<dbReference type="InterPro" id="IPR023616">
    <property type="entry name" value="Cyt_c_oxase-like_su1_dom"/>
</dbReference>
<keyword evidence="15 18" id="KW-0472">Membrane</keyword>